<organism evidence="2 3">
    <name type="scientific">Ruminococcus flavefaciens</name>
    <dbReference type="NCBI Taxonomy" id="1265"/>
    <lineage>
        <taxon>Bacteria</taxon>
        <taxon>Bacillati</taxon>
        <taxon>Bacillota</taxon>
        <taxon>Clostridia</taxon>
        <taxon>Eubacteriales</taxon>
        <taxon>Oscillospiraceae</taxon>
        <taxon>Ruminococcus</taxon>
    </lineage>
</organism>
<dbReference type="InterPro" id="IPR032675">
    <property type="entry name" value="LRR_dom_sf"/>
</dbReference>
<dbReference type="Pfam" id="PF13306">
    <property type="entry name" value="LRR_5"/>
    <property type="match status" value="1"/>
</dbReference>
<keyword evidence="1" id="KW-0812">Transmembrane</keyword>
<dbReference type="Gene3D" id="3.80.10.10">
    <property type="entry name" value="Ribonuclease Inhibitor"/>
    <property type="match status" value="1"/>
</dbReference>
<dbReference type="RefSeq" id="WP_177243900.1">
    <property type="nucleotide sequence ID" value="NZ_FPIP01000001.1"/>
</dbReference>
<dbReference type="PANTHER" id="PTHR45661:SF3">
    <property type="entry name" value="IG-LIKE DOMAIN-CONTAINING PROTEIN"/>
    <property type="match status" value="1"/>
</dbReference>
<dbReference type="Proteomes" id="UP000183461">
    <property type="component" value="Unassembled WGS sequence"/>
</dbReference>
<dbReference type="InterPro" id="IPR053139">
    <property type="entry name" value="Surface_bspA-like"/>
</dbReference>
<dbReference type="EMBL" id="FPIP01000001">
    <property type="protein sequence ID" value="SFW11491.1"/>
    <property type="molecule type" value="Genomic_DNA"/>
</dbReference>
<evidence type="ECO:0000313" key="2">
    <source>
        <dbReference type="EMBL" id="SFW11491.1"/>
    </source>
</evidence>
<keyword evidence="1" id="KW-0472">Membrane</keyword>
<proteinExistence type="predicted"/>
<accession>A0A1K1LKW4</accession>
<dbReference type="SUPFAM" id="SSF52058">
    <property type="entry name" value="L domain-like"/>
    <property type="match status" value="1"/>
</dbReference>
<reference evidence="2 3" key="1">
    <citation type="submission" date="2016-11" db="EMBL/GenBank/DDBJ databases">
        <authorList>
            <person name="Jaros S."/>
            <person name="Januszkiewicz K."/>
            <person name="Wedrychowicz H."/>
        </authorList>
    </citation>
    <scope>NUCLEOTIDE SEQUENCE [LARGE SCALE GENOMIC DNA]</scope>
    <source>
        <strain evidence="2 3">YL228</strain>
    </source>
</reference>
<sequence length="299" mass="32852">MKRILFGIFAAVFLLMTAVFKAYGAEKDDLEYSIIGGEAVIVGFKGEPTEVVIPDFIGCYPVTEIRDNAFCNCTSLKRMTLPETLMKIGHHSFYGCYSLKSAELPEGLAEIGEGCFCGCTGLTSASIPDTLEILPDSCFRACTSLREIKLPDQLKEIGNFCFAGCTSIEKAETGEELLSVGERAFFMCGRLKSLYIPPVCKQIGSQAVGYTCDGNIVLRQRELLVKGSKGSVAERYAEENGFRFYEAEKASEAFLVTGTDNGAEEKRLCEVFVGAVIVLILILSFLRIVFTDWSDQKLK</sequence>
<dbReference type="InterPro" id="IPR026906">
    <property type="entry name" value="LRR_5"/>
</dbReference>
<name>A0A1K1LKW4_RUMFL</name>
<evidence type="ECO:0000313" key="3">
    <source>
        <dbReference type="Proteomes" id="UP000183461"/>
    </source>
</evidence>
<dbReference type="PANTHER" id="PTHR45661">
    <property type="entry name" value="SURFACE ANTIGEN"/>
    <property type="match status" value="1"/>
</dbReference>
<keyword evidence="1" id="KW-1133">Transmembrane helix</keyword>
<evidence type="ECO:0000256" key="1">
    <source>
        <dbReference type="SAM" id="Phobius"/>
    </source>
</evidence>
<dbReference type="AlphaFoldDB" id="A0A1K1LKW4"/>
<gene>
    <name evidence="2" type="ORF">SAMN02910280_0518</name>
</gene>
<protein>
    <submittedName>
        <fullName evidence="2">Leucine rich repeat-containing protein</fullName>
    </submittedName>
</protein>
<feature type="transmembrane region" description="Helical" evidence="1">
    <location>
        <begin position="271"/>
        <end position="290"/>
    </location>
</feature>